<feature type="region of interest" description="Disordered" evidence="1">
    <location>
        <begin position="72"/>
        <end position="259"/>
    </location>
</feature>
<sequence>MAVPDSVRRGGSLLLRTLAVGGVATVAWLLGHGVAGASEEDGATTRETVLQVMEQQHAANVTLLTGLVENKAPAQSTSTAGTASTTKDDRQSEADYSGSTTSTTPTTLTGSVSNTVPTPTPAAPPAPVVEQHEAPPPPPETAPVVEAPPTPPGYAWTPPTETEPLPEAAPEPSPVQVVDVTWHKPEAPAPAPAPKQSPGTPTCGTSAGAQDTSNSHRAGVSAVVANQFPLRPVPSWRVERREDWPSAGRTQGLPSASPD</sequence>
<organism evidence="2 3">
    <name type="scientific">Saccharothrix violaceirubra</name>
    <dbReference type="NCBI Taxonomy" id="413306"/>
    <lineage>
        <taxon>Bacteria</taxon>
        <taxon>Bacillati</taxon>
        <taxon>Actinomycetota</taxon>
        <taxon>Actinomycetes</taxon>
        <taxon>Pseudonocardiales</taxon>
        <taxon>Pseudonocardiaceae</taxon>
        <taxon>Saccharothrix</taxon>
    </lineage>
</organism>
<feature type="compositionally biased region" description="Polar residues" evidence="1">
    <location>
        <begin position="248"/>
        <end position="259"/>
    </location>
</feature>
<proteinExistence type="predicted"/>
<reference evidence="2 3" key="1">
    <citation type="submission" date="2020-08" db="EMBL/GenBank/DDBJ databases">
        <title>Sequencing the genomes of 1000 actinobacteria strains.</title>
        <authorList>
            <person name="Klenk H.-P."/>
        </authorList>
    </citation>
    <scope>NUCLEOTIDE SEQUENCE [LARGE SCALE GENOMIC DNA]</scope>
    <source>
        <strain evidence="2 3">DSM 45084</strain>
    </source>
</reference>
<evidence type="ECO:0000256" key="1">
    <source>
        <dbReference type="SAM" id="MobiDB-lite"/>
    </source>
</evidence>
<protein>
    <submittedName>
        <fullName evidence="2">Uncharacterized protein</fullName>
    </submittedName>
</protein>
<feature type="compositionally biased region" description="Pro residues" evidence="1">
    <location>
        <begin position="118"/>
        <end position="127"/>
    </location>
</feature>
<dbReference type="AlphaFoldDB" id="A0A7W7SXB9"/>
<evidence type="ECO:0000313" key="2">
    <source>
        <dbReference type="EMBL" id="MBB4962707.1"/>
    </source>
</evidence>
<dbReference type="EMBL" id="JACHJS010000001">
    <property type="protein sequence ID" value="MBB4962707.1"/>
    <property type="molecule type" value="Genomic_DNA"/>
</dbReference>
<dbReference type="Proteomes" id="UP000542674">
    <property type="component" value="Unassembled WGS sequence"/>
</dbReference>
<feature type="compositionally biased region" description="Low complexity" evidence="1">
    <location>
        <begin position="153"/>
        <end position="166"/>
    </location>
</feature>
<gene>
    <name evidence="2" type="ORF">F4559_000066</name>
</gene>
<name>A0A7W7SXB9_9PSEU</name>
<feature type="compositionally biased region" description="Polar residues" evidence="1">
    <location>
        <begin position="197"/>
        <end position="216"/>
    </location>
</feature>
<evidence type="ECO:0000313" key="3">
    <source>
        <dbReference type="Proteomes" id="UP000542674"/>
    </source>
</evidence>
<feature type="compositionally biased region" description="Low complexity" evidence="1">
    <location>
        <begin position="74"/>
        <end position="85"/>
    </location>
</feature>
<feature type="compositionally biased region" description="Pro residues" evidence="1">
    <location>
        <begin position="134"/>
        <end position="152"/>
    </location>
</feature>
<feature type="compositionally biased region" description="Low complexity" evidence="1">
    <location>
        <begin position="97"/>
        <end position="117"/>
    </location>
</feature>
<accession>A0A7W7SXB9</accession>
<dbReference type="RefSeq" id="WP_184665592.1">
    <property type="nucleotide sequence ID" value="NZ_BAABAI010000042.1"/>
</dbReference>
<comment type="caution">
    <text evidence="2">The sequence shown here is derived from an EMBL/GenBank/DDBJ whole genome shotgun (WGS) entry which is preliminary data.</text>
</comment>
<keyword evidence="3" id="KW-1185">Reference proteome</keyword>